<dbReference type="WBParaSite" id="Minc3s00620g15197">
    <property type="protein sequence ID" value="Minc3s00620g15197"/>
    <property type="gene ID" value="Minc3s00620g15197"/>
</dbReference>
<dbReference type="PROSITE" id="PS50835">
    <property type="entry name" value="IG_LIKE"/>
    <property type="match status" value="1"/>
</dbReference>
<feature type="domain" description="Ig-like" evidence="5">
    <location>
        <begin position="489"/>
        <end position="574"/>
    </location>
</feature>
<evidence type="ECO:0000313" key="6">
    <source>
        <dbReference type="Proteomes" id="UP000887563"/>
    </source>
</evidence>
<evidence type="ECO:0000256" key="1">
    <source>
        <dbReference type="ARBA" id="ARBA00004496"/>
    </source>
</evidence>
<dbReference type="GO" id="GO:0005737">
    <property type="term" value="C:cytoplasm"/>
    <property type="evidence" value="ECO:0007669"/>
    <property type="project" value="UniProtKB-SubCell"/>
</dbReference>
<dbReference type="Gene3D" id="2.60.40.10">
    <property type="entry name" value="Immunoglobulins"/>
    <property type="match status" value="2"/>
</dbReference>
<dbReference type="SUPFAM" id="SSF48726">
    <property type="entry name" value="Immunoglobulin"/>
    <property type="match status" value="3"/>
</dbReference>
<reference evidence="7" key="1">
    <citation type="submission" date="2022-11" db="UniProtKB">
        <authorList>
            <consortium name="WormBaseParasite"/>
        </authorList>
    </citation>
    <scope>IDENTIFICATION</scope>
</reference>
<comment type="subcellular location">
    <subcellularLocation>
        <location evidence="1">Cytoplasm</location>
    </subcellularLocation>
</comment>
<dbReference type="SMART" id="SM00409">
    <property type="entry name" value="IG"/>
    <property type="match status" value="3"/>
</dbReference>
<keyword evidence="3" id="KW-0597">Phosphoprotein</keyword>
<evidence type="ECO:0000313" key="7">
    <source>
        <dbReference type="WBParaSite" id="Minc3s00620g15197"/>
    </source>
</evidence>
<dbReference type="PANTHER" id="PTHR35971">
    <property type="entry name" value="SI:DKEY-31G6.6"/>
    <property type="match status" value="1"/>
</dbReference>
<dbReference type="InterPro" id="IPR003599">
    <property type="entry name" value="Ig_sub"/>
</dbReference>
<protein>
    <submittedName>
        <fullName evidence="7">Ig-like domain-containing protein</fullName>
    </submittedName>
</protein>
<proteinExistence type="predicted"/>
<dbReference type="InterPro" id="IPR007110">
    <property type="entry name" value="Ig-like_dom"/>
</dbReference>
<dbReference type="Proteomes" id="UP000887563">
    <property type="component" value="Unplaced"/>
</dbReference>
<keyword evidence="4" id="KW-1015">Disulfide bond</keyword>
<dbReference type="InterPro" id="IPR036179">
    <property type="entry name" value="Ig-like_dom_sf"/>
</dbReference>
<evidence type="ECO:0000256" key="3">
    <source>
        <dbReference type="ARBA" id="ARBA00022553"/>
    </source>
</evidence>
<dbReference type="InterPro" id="IPR013783">
    <property type="entry name" value="Ig-like_fold"/>
</dbReference>
<dbReference type="InterPro" id="IPR052385">
    <property type="entry name" value="Obscurin/Obscurin-like_Reg"/>
</dbReference>
<evidence type="ECO:0000256" key="4">
    <source>
        <dbReference type="ARBA" id="ARBA00023157"/>
    </source>
</evidence>
<dbReference type="AlphaFoldDB" id="A0A914LL26"/>
<accession>A0A914LL26</accession>
<keyword evidence="2" id="KW-0963">Cytoplasm</keyword>
<keyword evidence="6" id="KW-1185">Reference proteome</keyword>
<name>A0A914LL26_MELIC</name>
<dbReference type="PANTHER" id="PTHR35971:SF5">
    <property type="entry name" value="OBSCURIN LIKE CYTOSKELETAL ADAPTOR 1"/>
    <property type="match status" value="1"/>
</dbReference>
<evidence type="ECO:0000259" key="5">
    <source>
        <dbReference type="PROSITE" id="PS50835"/>
    </source>
</evidence>
<sequence>MGKLLRQILNLSYNLKKFKRSNSSIDDDDVEEAVSVSIASSAVDNSSCLSVPILFRRNSALSSVPSASTYQQETAIIDEEIESEENCTETFFLRRRNKHSILNAVIYPEQHASVKATFCGNNFQVDVERMSECGRDSVVMVSEEFCEKKVLIRSGSPLLKSTIMEEIERENSDDNRSGLSFGMSTSIESSLSRESVLKQISVSESNHFRGNNGGNGNLSICSASKRSSQKSLAHSTGSGTTTILVGGQEEDLDDIPAYVIKIGSTASITCELNSDCISNLSNIEWIRGQNEQIIFTENGKFECHFHDFINVLVIYNVSHEDGQLYSIKINGEIYPVAYLTIEENNEEEEEEIRDNFESPHQQNRNSFITNEEIFLTSPQTQFVMQGETAIISVSMNRANLDVYWHKDGQILDKSNGDNRILFESTTNGWYRIIVQNVQFSDQGFYFAQIGDKFTSVQLIVEDRIDEKEVQVSSAETDDEDLGDYLVPIGSTATIACELENVSFGYRLHWQRNHKDLDSRIVSDEGKFEHVVNGTKHYLIIHCAQPFDSGVYSVRIGDSKFKVAQITIRNEQKLSNCGSSGSRIKRISSQSLNK</sequence>
<evidence type="ECO:0000256" key="2">
    <source>
        <dbReference type="ARBA" id="ARBA00022490"/>
    </source>
</evidence>
<organism evidence="6 7">
    <name type="scientific">Meloidogyne incognita</name>
    <name type="common">Southern root-knot nematode worm</name>
    <name type="synonym">Oxyuris incognita</name>
    <dbReference type="NCBI Taxonomy" id="6306"/>
    <lineage>
        <taxon>Eukaryota</taxon>
        <taxon>Metazoa</taxon>
        <taxon>Ecdysozoa</taxon>
        <taxon>Nematoda</taxon>
        <taxon>Chromadorea</taxon>
        <taxon>Rhabditida</taxon>
        <taxon>Tylenchina</taxon>
        <taxon>Tylenchomorpha</taxon>
        <taxon>Tylenchoidea</taxon>
        <taxon>Meloidogynidae</taxon>
        <taxon>Meloidogyninae</taxon>
        <taxon>Meloidogyne</taxon>
        <taxon>Meloidogyne incognita group</taxon>
    </lineage>
</organism>